<dbReference type="AlphaFoldDB" id="A0A921RQB9"/>
<accession>A0A921RQB9</accession>
<organism evidence="1 2">
    <name type="scientific">Sorghum bicolor</name>
    <name type="common">Sorghum</name>
    <name type="synonym">Sorghum vulgare</name>
    <dbReference type="NCBI Taxonomy" id="4558"/>
    <lineage>
        <taxon>Eukaryota</taxon>
        <taxon>Viridiplantae</taxon>
        <taxon>Streptophyta</taxon>
        <taxon>Embryophyta</taxon>
        <taxon>Tracheophyta</taxon>
        <taxon>Spermatophyta</taxon>
        <taxon>Magnoliopsida</taxon>
        <taxon>Liliopsida</taxon>
        <taxon>Poales</taxon>
        <taxon>Poaceae</taxon>
        <taxon>PACMAD clade</taxon>
        <taxon>Panicoideae</taxon>
        <taxon>Andropogonodae</taxon>
        <taxon>Andropogoneae</taxon>
        <taxon>Sorghinae</taxon>
        <taxon>Sorghum</taxon>
    </lineage>
</organism>
<name>A0A921RQB9_SORBI</name>
<protein>
    <submittedName>
        <fullName evidence="1">Uncharacterized protein</fullName>
    </submittedName>
</protein>
<sequence>MLNYLLPLQDHKPLGHSCLSFSFVCLLLLQNQKPLGHFWFSFSAVLPSRNHQLVSQIREFPSP</sequence>
<reference evidence="1" key="2">
    <citation type="submission" date="2020-10" db="EMBL/GenBank/DDBJ databases">
        <authorList>
            <person name="Cooper E.A."/>
            <person name="Brenton Z.W."/>
            <person name="Flinn B.S."/>
            <person name="Jenkins J."/>
            <person name="Shu S."/>
            <person name="Flowers D."/>
            <person name="Luo F."/>
            <person name="Wang Y."/>
            <person name="Xia P."/>
            <person name="Barry K."/>
            <person name="Daum C."/>
            <person name="Lipzen A."/>
            <person name="Yoshinaga Y."/>
            <person name="Schmutz J."/>
            <person name="Saski C."/>
            <person name="Vermerris W."/>
            <person name="Kresovich S."/>
        </authorList>
    </citation>
    <scope>NUCLEOTIDE SEQUENCE</scope>
</reference>
<dbReference type="EMBL" id="CM027681">
    <property type="protein sequence ID" value="KAG0544598.1"/>
    <property type="molecule type" value="Genomic_DNA"/>
</dbReference>
<evidence type="ECO:0000313" key="2">
    <source>
        <dbReference type="Proteomes" id="UP000807115"/>
    </source>
</evidence>
<evidence type="ECO:0000313" key="1">
    <source>
        <dbReference type="EMBL" id="KAG0544598.1"/>
    </source>
</evidence>
<comment type="caution">
    <text evidence="1">The sequence shown here is derived from an EMBL/GenBank/DDBJ whole genome shotgun (WGS) entry which is preliminary data.</text>
</comment>
<gene>
    <name evidence="1" type="ORF">BDA96_02G289600</name>
</gene>
<reference evidence="1" key="1">
    <citation type="journal article" date="2019" name="BMC Genomics">
        <title>A new reference genome for Sorghum bicolor reveals high levels of sequence similarity between sweet and grain genotypes: implications for the genetics of sugar metabolism.</title>
        <authorList>
            <person name="Cooper E.A."/>
            <person name="Brenton Z.W."/>
            <person name="Flinn B.S."/>
            <person name="Jenkins J."/>
            <person name="Shu S."/>
            <person name="Flowers D."/>
            <person name="Luo F."/>
            <person name="Wang Y."/>
            <person name="Xia P."/>
            <person name="Barry K."/>
            <person name="Daum C."/>
            <person name="Lipzen A."/>
            <person name="Yoshinaga Y."/>
            <person name="Schmutz J."/>
            <person name="Saski C."/>
            <person name="Vermerris W."/>
            <person name="Kresovich S."/>
        </authorList>
    </citation>
    <scope>NUCLEOTIDE SEQUENCE</scope>
</reference>
<dbReference type="Proteomes" id="UP000807115">
    <property type="component" value="Chromosome 2"/>
</dbReference>
<proteinExistence type="predicted"/>